<name>A0A0W0Z9K7_LEGSP</name>
<evidence type="ECO:0000256" key="2">
    <source>
        <dbReference type="ARBA" id="ARBA00010004"/>
    </source>
</evidence>
<dbReference type="GO" id="GO:0005886">
    <property type="term" value="C:plasma membrane"/>
    <property type="evidence" value="ECO:0007669"/>
    <property type="project" value="UniProtKB-SubCell"/>
</dbReference>
<dbReference type="GO" id="GO:0006935">
    <property type="term" value="P:chemotaxis"/>
    <property type="evidence" value="ECO:0007669"/>
    <property type="project" value="UniProtKB-KW"/>
</dbReference>
<dbReference type="InterPro" id="IPR052570">
    <property type="entry name" value="FliJ"/>
</dbReference>
<dbReference type="Proteomes" id="UP000054877">
    <property type="component" value="Unassembled WGS sequence"/>
</dbReference>
<comment type="caution">
    <text evidence="13">The sequence shown here is derived from an EMBL/GenBank/DDBJ whole genome shotgun (WGS) entry which is preliminary data.</text>
</comment>
<dbReference type="GO" id="GO:0044781">
    <property type="term" value="P:bacterial-type flagellum organization"/>
    <property type="evidence" value="ECO:0007669"/>
    <property type="project" value="UniProtKB-KW"/>
</dbReference>
<evidence type="ECO:0000256" key="9">
    <source>
        <dbReference type="ARBA" id="ARBA00023136"/>
    </source>
</evidence>
<evidence type="ECO:0000256" key="8">
    <source>
        <dbReference type="ARBA" id="ARBA00022927"/>
    </source>
</evidence>
<comment type="subcellular location">
    <subcellularLocation>
        <location evidence="1">Cell membrane</location>
        <topology evidence="1">Peripheral membrane protein</topology>
        <orientation evidence="1">Cytoplasmic side</orientation>
    </subcellularLocation>
</comment>
<dbReference type="STRING" id="452.Lspi_0495"/>
<keyword evidence="10" id="KW-1006">Bacterial flagellum protein export</keyword>
<evidence type="ECO:0000256" key="3">
    <source>
        <dbReference type="ARBA" id="ARBA00020392"/>
    </source>
</evidence>
<protein>
    <recommendedName>
        <fullName evidence="3">Flagellar FliJ protein</fullName>
    </recommendedName>
</protein>
<sequence length="158" mass="18536">MINQRIDRLNQLLAIKENSTQQASGHWTMVRNQFAQGKAKLDQLLDYRQEYMQQLQTLGNKGCGVDRIRNRIEFIAQLDVAISQLTQHLAQLAKRRSECEKTFLRAKADQDVVKRLIERAKLQQSDRLARIEQKESDEYAQKQWYSKNSATKNKKRSD</sequence>
<gene>
    <name evidence="13" type="primary">fliJ</name>
    <name evidence="13" type="ORF">Lspi_0495</name>
</gene>
<evidence type="ECO:0000313" key="13">
    <source>
        <dbReference type="EMBL" id="KTD65783.1"/>
    </source>
</evidence>
<dbReference type="NCBIfam" id="TIGR02473">
    <property type="entry name" value="flagell_FliJ"/>
    <property type="match status" value="1"/>
</dbReference>
<keyword evidence="5" id="KW-1003">Cell membrane</keyword>
<evidence type="ECO:0000256" key="1">
    <source>
        <dbReference type="ARBA" id="ARBA00004413"/>
    </source>
</evidence>
<keyword evidence="8" id="KW-0653">Protein transport</keyword>
<keyword evidence="14" id="KW-1185">Reference proteome</keyword>
<dbReference type="EMBL" id="LNYX01000005">
    <property type="protein sequence ID" value="KTD65783.1"/>
    <property type="molecule type" value="Genomic_DNA"/>
</dbReference>
<reference evidence="13 14" key="1">
    <citation type="submission" date="2015-11" db="EMBL/GenBank/DDBJ databases">
        <title>Genomic analysis of 38 Legionella species identifies large and diverse effector repertoires.</title>
        <authorList>
            <person name="Burstein D."/>
            <person name="Amaro F."/>
            <person name="Zusman T."/>
            <person name="Lifshitz Z."/>
            <person name="Cohen O."/>
            <person name="Gilbert J.A."/>
            <person name="Pupko T."/>
            <person name="Shuman H.A."/>
            <person name="Segal G."/>
        </authorList>
    </citation>
    <scope>NUCLEOTIDE SEQUENCE [LARGE SCALE GENOMIC DNA]</scope>
    <source>
        <strain evidence="13 14">Mt.St.Helens-9</strain>
    </source>
</reference>
<evidence type="ECO:0000313" key="14">
    <source>
        <dbReference type="Proteomes" id="UP000054877"/>
    </source>
</evidence>
<keyword evidence="11" id="KW-0175">Coiled coil</keyword>
<evidence type="ECO:0000256" key="12">
    <source>
        <dbReference type="SAM" id="MobiDB-lite"/>
    </source>
</evidence>
<dbReference type="PANTHER" id="PTHR38786">
    <property type="entry name" value="FLAGELLAR FLIJ PROTEIN"/>
    <property type="match status" value="1"/>
</dbReference>
<feature type="coiled-coil region" evidence="11">
    <location>
        <begin position="75"/>
        <end position="102"/>
    </location>
</feature>
<keyword evidence="7" id="KW-1005">Bacterial flagellum biogenesis</keyword>
<keyword evidence="4" id="KW-0813">Transport</keyword>
<dbReference type="InterPro" id="IPR012823">
    <property type="entry name" value="Flagell_FliJ"/>
</dbReference>
<comment type="similarity">
    <text evidence="2">Belongs to the FliJ family.</text>
</comment>
<dbReference type="Gene3D" id="1.10.287.1700">
    <property type="match status" value="1"/>
</dbReference>
<dbReference type="Pfam" id="PF02050">
    <property type="entry name" value="FliJ"/>
    <property type="match status" value="1"/>
</dbReference>
<dbReference type="PANTHER" id="PTHR38786:SF1">
    <property type="entry name" value="FLAGELLAR FLIJ PROTEIN"/>
    <property type="match status" value="1"/>
</dbReference>
<evidence type="ECO:0000256" key="11">
    <source>
        <dbReference type="SAM" id="Coils"/>
    </source>
</evidence>
<evidence type="ECO:0000256" key="10">
    <source>
        <dbReference type="ARBA" id="ARBA00023225"/>
    </source>
</evidence>
<dbReference type="AlphaFoldDB" id="A0A0W0Z9K7"/>
<proteinExistence type="inferred from homology"/>
<dbReference type="RefSeq" id="WP_231950436.1">
    <property type="nucleotide sequence ID" value="NZ_CAAAII010000003.1"/>
</dbReference>
<evidence type="ECO:0000256" key="7">
    <source>
        <dbReference type="ARBA" id="ARBA00022795"/>
    </source>
</evidence>
<dbReference type="InterPro" id="IPR053716">
    <property type="entry name" value="Flag_assembly_chemotaxis_eff"/>
</dbReference>
<dbReference type="PATRIC" id="fig|452.5.peg.545"/>
<keyword evidence="13" id="KW-0966">Cell projection</keyword>
<dbReference type="GO" id="GO:0015031">
    <property type="term" value="P:protein transport"/>
    <property type="evidence" value="ECO:0007669"/>
    <property type="project" value="UniProtKB-KW"/>
</dbReference>
<feature type="region of interest" description="Disordered" evidence="12">
    <location>
        <begin position="133"/>
        <end position="158"/>
    </location>
</feature>
<accession>A0A0W0Z9K7</accession>
<keyword evidence="13" id="KW-0282">Flagellum</keyword>
<dbReference type="GO" id="GO:0009288">
    <property type="term" value="C:bacterial-type flagellum"/>
    <property type="evidence" value="ECO:0007669"/>
    <property type="project" value="InterPro"/>
</dbReference>
<evidence type="ECO:0000256" key="5">
    <source>
        <dbReference type="ARBA" id="ARBA00022475"/>
    </source>
</evidence>
<organism evidence="13 14">
    <name type="scientific">Legionella spiritensis</name>
    <dbReference type="NCBI Taxonomy" id="452"/>
    <lineage>
        <taxon>Bacteria</taxon>
        <taxon>Pseudomonadati</taxon>
        <taxon>Pseudomonadota</taxon>
        <taxon>Gammaproteobacteria</taxon>
        <taxon>Legionellales</taxon>
        <taxon>Legionellaceae</taxon>
        <taxon>Legionella</taxon>
    </lineage>
</organism>
<keyword evidence="9" id="KW-0472">Membrane</keyword>
<keyword evidence="13" id="KW-0969">Cilium</keyword>
<dbReference type="GO" id="GO:0071973">
    <property type="term" value="P:bacterial-type flagellum-dependent cell motility"/>
    <property type="evidence" value="ECO:0007669"/>
    <property type="project" value="InterPro"/>
</dbReference>
<evidence type="ECO:0000256" key="4">
    <source>
        <dbReference type="ARBA" id="ARBA00022448"/>
    </source>
</evidence>
<keyword evidence="6" id="KW-0145">Chemotaxis</keyword>
<evidence type="ECO:0000256" key="6">
    <source>
        <dbReference type="ARBA" id="ARBA00022500"/>
    </source>
</evidence>